<name>A0A940DKT8_9BACT</name>
<dbReference type="Proteomes" id="UP000712007">
    <property type="component" value="Unassembled WGS sequence"/>
</dbReference>
<evidence type="ECO:0000313" key="3">
    <source>
        <dbReference type="EMBL" id="MBO8440735.1"/>
    </source>
</evidence>
<feature type="region of interest" description="Disordered" evidence="1">
    <location>
        <begin position="134"/>
        <end position="163"/>
    </location>
</feature>
<keyword evidence="2" id="KW-0732">Signal</keyword>
<evidence type="ECO:0000256" key="1">
    <source>
        <dbReference type="SAM" id="MobiDB-lite"/>
    </source>
</evidence>
<feature type="signal peptide" evidence="2">
    <location>
        <begin position="1"/>
        <end position="20"/>
    </location>
</feature>
<protein>
    <recommendedName>
        <fullName evidence="5">Lipoprotein</fullName>
    </recommendedName>
</protein>
<dbReference type="AlphaFoldDB" id="A0A940DKT8"/>
<feature type="chain" id="PRO_5036699787" description="Lipoprotein" evidence="2">
    <location>
        <begin position="21"/>
        <end position="197"/>
    </location>
</feature>
<gene>
    <name evidence="3" type="ORF">IAC51_08830</name>
</gene>
<comment type="caution">
    <text evidence="3">The sequence shown here is derived from an EMBL/GenBank/DDBJ whole genome shotgun (WGS) entry which is preliminary data.</text>
</comment>
<reference evidence="3" key="2">
    <citation type="journal article" date="2021" name="PeerJ">
        <title>Extensive microbial diversity within the chicken gut microbiome revealed by metagenomics and culture.</title>
        <authorList>
            <person name="Gilroy R."/>
            <person name="Ravi A."/>
            <person name="Getino M."/>
            <person name="Pursley I."/>
            <person name="Horton D.L."/>
            <person name="Alikhan N.F."/>
            <person name="Baker D."/>
            <person name="Gharbi K."/>
            <person name="Hall N."/>
            <person name="Watson M."/>
            <person name="Adriaenssens E.M."/>
            <person name="Foster-Nyarko E."/>
            <person name="Jarju S."/>
            <person name="Secka A."/>
            <person name="Antonio M."/>
            <person name="Oren A."/>
            <person name="Chaudhuri R.R."/>
            <person name="La Ragione R."/>
            <person name="Hildebrand F."/>
            <person name="Pallen M.J."/>
        </authorList>
    </citation>
    <scope>NUCLEOTIDE SEQUENCE</scope>
    <source>
        <strain evidence="3">3924</strain>
    </source>
</reference>
<dbReference type="PROSITE" id="PS51257">
    <property type="entry name" value="PROKAR_LIPOPROTEIN"/>
    <property type="match status" value="1"/>
</dbReference>
<sequence>MKLKLIAIAACAAMLLAATACGGKKAEETSGSNAAKETAKISAMQVDDVLAHADTLVGKTVTLEGVCTHICSHGGRKIFLMGSDDTQTIRIEGGRIGKFAPECVNKVVTVEGIVREDRIDEEYLRRWEERLAAGTEEHHGTGEAGCNSEKKARQETGRTPEERIADFRTRIARSEQETGRAYLSFYHIEAISYTIAE</sequence>
<evidence type="ECO:0000313" key="4">
    <source>
        <dbReference type="Proteomes" id="UP000712007"/>
    </source>
</evidence>
<accession>A0A940DKT8</accession>
<evidence type="ECO:0008006" key="5">
    <source>
        <dbReference type="Google" id="ProtNLM"/>
    </source>
</evidence>
<dbReference type="EMBL" id="JADIMV010000149">
    <property type="protein sequence ID" value="MBO8440735.1"/>
    <property type="molecule type" value="Genomic_DNA"/>
</dbReference>
<feature type="compositionally biased region" description="Basic and acidic residues" evidence="1">
    <location>
        <begin position="148"/>
        <end position="163"/>
    </location>
</feature>
<proteinExistence type="predicted"/>
<evidence type="ECO:0000256" key="2">
    <source>
        <dbReference type="SAM" id="SignalP"/>
    </source>
</evidence>
<organism evidence="3 4">
    <name type="scientific">Candidatus Aphodosoma intestinipullorum</name>
    <dbReference type="NCBI Taxonomy" id="2840674"/>
    <lineage>
        <taxon>Bacteria</taxon>
        <taxon>Pseudomonadati</taxon>
        <taxon>Bacteroidota</taxon>
        <taxon>Bacteroidia</taxon>
        <taxon>Bacteroidales</taxon>
        <taxon>Candidatus Aphodosoma</taxon>
    </lineage>
</organism>
<reference evidence="3" key="1">
    <citation type="submission" date="2020-10" db="EMBL/GenBank/DDBJ databases">
        <authorList>
            <person name="Gilroy R."/>
        </authorList>
    </citation>
    <scope>NUCLEOTIDE SEQUENCE</scope>
    <source>
        <strain evidence="3">3924</strain>
    </source>
</reference>